<name>X0VJZ2_9ZZZZ</name>
<evidence type="ECO:0000313" key="1">
    <source>
        <dbReference type="EMBL" id="GAG18555.1"/>
    </source>
</evidence>
<sequence length="262" mass="29385">NFFLLSTISPYLLSDGEYSANERCTFITNSRYADAFDDYIHKGIWIAVDKDNDGTLEGYFYDRQMSYPAQFLTFEKVNCKEKSLITTTPDGLRVVRLESWSKYIGLCSPPKITNITTTINGVTTSKITEGKSKLAYFYSIDEPRTISNQYIDVNKEDIIISCILCSEGQEKCDGSILIRCVNNGFRSFGEIEGKCGYTIVPELIREINSLGLSVLQASDKIKELSLTLDDQTEVIDGLTFSIAEKAQLIEDLTGSIEEQAQI</sequence>
<comment type="caution">
    <text evidence="1">The sequence shown here is derived from an EMBL/GenBank/DDBJ whole genome shotgun (WGS) entry which is preliminary data.</text>
</comment>
<accession>X0VJZ2</accession>
<organism evidence="1">
    <name type="scientific">marine sediment metagenome</name>
    <dbReference type="NCBI Taxonomy" id="412755"/>
    <lineage>
        <taxon>unclassified sequences</taxon>
        <taxon>metagenomes</taxon>
        <taxon>ecological metagenomes</taxon>
    </lineage>
</organism>
<feature type="non-terminal residue" evidence="1">
    <location>
        <position position="1"/>
    </location>
</feature>
<dbReference type="AlphaFoldDB" id="X0VJZ2"/>
<feature type="non-terminal residue" evidence="1">
    <location>
        <position position="262"/>
    </location>
</feature>
<gene>
    <name evidence="1" type="ORF">S01H1_48979</name>
</gene>
<reference evidence="1" key="1">
    <citation type="journal article" date="2014" name="Front. Microbiol.">
        <title>High frequency of phylogenetically diverse reductive dehalogenase-homologous genes in deep subseafloor sedimentary metagenomes.</title>
        <authorList>
            <person name="Kawai M."/>
            <person name="Futagami T."/>
            <person name="Toyoda A."/>
            <person name="Takaki Y."/>
            <person name="Nishi S."/>
            <person name="Hori S."/>
            <person name="Arai W."/>
            <person name="Tsubouchi T."/>
            <person name="Morono Y."/>
            <person name="Uchiyama I."/>
            <person name="Ito T."/>
            <person name="Fujiyama A."/>
            <person name="Inagaki F."/>
            <person name="Takami H."/>
        </authorList>
    </citation>
    <scope>NUCLEOTIDE SEQUENCE</scope>
    <source>
        <strain evidence="1">Expedition CK06-06</strain>
    </source>
</reference>
<protein>
    <submittedName>
        <fullName evidence="1">Uncharacterized protein</fullName>
    </submittedName>
</protein>
<proteinExistence type="predicted"/>
<dbReference type="EMBL" id="BARS01031475">
    <property type="protein sequence ID" value="GAG18555.1"/>
    <property type="molecule type" value="Genomic_DNA"/>
</dbReference>